<evidence type="ECO:0000256" key="1">
    <source>
        <dbReference type="SAM" id="MobiDB-lite"/>
    </source>
</evidence>
<dbReference type="Proteomes" id="UP000321518">
    <property type="component" value="Unassembled WGS sequence"/>
</dbReference>
<dbReference type="EMBL" id="BJWK01000002">
    <property type="protein sequence ID" value="GEM06634.1"/>
    <property type="molecule type" value="Genomic_DNA"/>
</dbReference>
<dbReference type="AlphaFoldDB" id="A0A511KB30"/>
<evidence type="ECO:0000313" key="3">
    <source>
        <dbReference type="Proteomes" id="UP000321518"/>
    </source>
</evidence>
<accession>A0A511KB30</accession>
<feature type="compositionally biased region" description="Polar residues" evidence="1">
    <location>
        <begin position="365"/>
        <end position="374"/>
    </location>
</feature>
<name>A0A511KB30_RHOTO</name>
<sequence length="374" mass="40562">MDDVGQVVKLCDACLREGIQCTTTARQTTIRTSHAWNRLIRRLMLRIVAAAASRFLRPSKPSEASRDAVADQALQLAVRLADSQGLWRTTSNANSVALLLLWQSMANGELGSSAAQPYLVAAAIQVKAMRDLDRPELDDDSTTWAVALTDAVVALETSSASILYVCSFASRSSYLCRDADVRRQPASAKRHRPADVAVLPARCSEEYCSPYSSPAVTSVLEKIELEVESLHRVVDAPLPFGDDPNAPAVPLAQVAAWTFNRTHNMLMPSRQGSDSPPSQLPPHLPSPQLASPLESDILAPPFTSSTNSLSHVGLEAPMWTFQPAHVFNGRLNPVSTPPSPAAHPLTFPNTFEMYDSPPPYPPAEQASSFSQFSH</sequence>
<dbReference type="OrthoDB" id="2530216at2759"/>
<organism evidence="2 3">
    <name type="scientific">Rhodotorula toruloides</name>
    <name type="common">Yeast</name>
    <name type="synonym">Rhodosporidium toruloides</name>
    <dbReference type="NCBI Taxonomy" id="5286"/>
    <lineage>
        <taxon>Eukaryota</taxon>
        <taxon>Fungi</taxon>
        <taxon>Dikarya</taxon>
        <taxon>Basidiomycota</taxon>
        <taxon>Pucciniomycotina</taxon>
        <taxon>Microbotryomycetes</taxon>
        <taxon>Sporidiobolales</taxon>
        <taxon>Sporidiobolaceae</taxon>
        <taxon>Rhodotorula</taxon>
    </lineage>
</organism>
<evidence type="ECO:0000313" key="2">
    <source>
        <dbReference type="EMBL" id="GEM06634.1"/>
    </source>
</evidence>
<proteinExistence type="predicted"/>
<reference evidence="2 3" key="1">
    <citation type="submission" date="2019-07" db="EMBL/GenBank/DDBJ databases">
        <title>Rhodotorula toruloides NBRC10032 genome sequencing.</title>
        <authorList>
            <person name="Shida Y."/>
            <person name="Takaku H."/>
            <person name="Ogasawara W."/>
            <person name="Mori K."/>
        </authorList>
    </citation>
    <scope>NUCLEOTIDE SEQUENCE [LARGE SCALE GENOMIC DNA]</scope>
    <source>
        <strain evidence="2 3">NBRC10032</strain>
    </source>
</reference>
<gene>
    <name evidence="2" type="ORF">Rt10032_c02g0651</name>
</gene>
<feature type="region of interest" description="Disordered" evidence="1">
    <location>
        <begin position="354"/>
        <end position="374"/>
    </location>
</feature>
<feature type="region of interest" description="Disordered" evidence="1">
    <location>
        <begin position="265"/>
        <end position="302"/>
    </location>
</feature>
<protein>
    <submittedName>
        <fullName evidence="2">Uncharacterized protein</fullName>
    </submittedName>
</protein>
<comment type="caution">
    <text evidence="2">The sequence shown here is derived from an EMBL/GenBank/DDBJ whole genome shotgun (WGS) entry which is preliminary data.</text>
</comment>